<gene>
    <name evidence="2" type="ORF">N0V89_010805</name>
</gene>
<feature type="compositionally biased region" description="Basic and acidic residues" evidence="1">
    <location>
        <begin position="251"/>
        <end position="269"/>
    </location>
</feature>
<feature type="region of interest" description="Disordered" evidence="1">
    <location>
        <begin position="339"/>
        <end position="409"/>
    </location>
</feature>
<protein>
    <submittedName>
        <fullName evidence="2">Uncharacterized protein</fullName>
    </submittedName>
</protein>
<proteinExistence type="predicted"/>
<evidence type="ECO:0000313" key="2">
    <source>
        <dbReference type="EMBL" id="KAJ4346872.1"/>
    </source>
</evidence>
<feature type="compositionally biased region" description="Basic and acidic residues" evidence="1">
    <location>
        <begin position="343"/>
        <end position="367"/>
    </location>
</feature>
<name>A0A9W8XCV7_9PLEO</name>
<evidence type="ECO:0000313" key="3">
    <source>
        <dbReference type="Proteomes" id="UP001140513"/>
    </source>
</evidence>
<feature type="compositionally biased region" description="Basic and acidic residues" evidence="1">
    <location>
        <begin position="835"/>
        <end position="862"/>
    </location>
</feature>
<reference evidence="2" key="1">
    <citation type="submission" date="2022-10" db="EMBL/GenBank/DDBJ databases">
        <title>Tapping the CABI collections for fungal endophytes: first genome assemblies for Collariella, Neodidymelliopsis, Ascochyta clinopodiicola, Didymella pomorum, Didymosphaeria variabile, Neocosmospora piperis and Neocucurbitaria cava.</title>
        <authorList>
            <person name="Hill R."/>
        </authorList>
    </citation>
    <scope>NUCLEOTIDE SEQUENCE</scope>
    <source>
        <strain evidence="2">IMI 356815</strain>
    </source>
</reference>
<feature type="region of interest" description="Disordered" evidence="1">
    <location>
        <begin position="472"/>
        <end position="618"/>
    </location>
</feature>
<feature type="compositionally biased region" description="Polar residues" evidence="1">
    <location>
        <begin position="23"/>
        <end position="43"/>
    </location>
</feature>
<sequence length="937" mass="103167">MHIHGNKKRGFPMPVFSKLWPFNNSAPLAESTSDMSPASNPATKTELEQDERASAYTISALSNDGQADMDATFGPSGDGVDDVVESVEQEHNVQQELGARHEIGRIMEGGDRETSAAGAMIADASDKLGSCASRLGDGVGNGKRGEQSHSQEQGKTTDLTHRERLVDNAPLIRKEDASEEQPSDQSHREHQTEGHPHTKTELAEEEHIIDLHSGKSTVAQHSDMSNKPGSGKQANALPPVERPLPSSPLPSDKHGHGEQLDLSTAHDEPPSDPSSDTNFMQQMSAHFGNRNGADNQHRVKREGTPNNMLEETMEYYQEGAGGTNLQDAQLHVARSTELQAGLRGEEAGRNEMVSERKISSGIHDEQSSHQNAARLENTHRGGLSRGLYEPAPWDDRKWETDSQQPHQHVDQGTALRYADVFAPRPMGRFPPSPQPSFRNTMPNPHGRQPYTSQLAPGISDYSYGSASFPTVHGWPMPDQSMHGHGVSEQPSRQGQPRAQIPAKRKHEEDYLVDPVEEMDEYLPSESGDSEDSDSEEDIPLMYRRQAGGGSAQRKRPVIRAGSDSQSEYQDEEEQGPSEDKDEEESDEENEEEQAAGVQEKEQIQNMDVDTRSPTQEPDAEVIASALSLPIQLPPAGSPAGPSAIRRALPVPQPQAAAEPASLDEISFRLPQYHVEIIPMKTKEDFPEVRVNLPGMPREKLILTPDHAHQEIHLLKHLFMPGQQSLEIPDPQPMIALLNFHTIATMVLEAYTAYEVGDLEAKTSSSSKKKNDTEALDATKDEIFFAIIDRWRVGMAEETLKPSYKLIRGVQEFCDVALDLIYYLEEHGFVEGPQMMRKERSDKGLKKSKDGKDGKIGGEKATGEDEEDDTSDESTPNKRGRGRKRESESPAISKGKAKGGANTLPARKKAKTAPKAASKKTIKVKKEPMVTVVKRGKN</sequence>
<feature type="region of interest" description="Disordered" evidence="1">
    <location>
        <begin position="129"/>
        <end position="305"/>
    </location>
</feature>
<feature type="region of interest" description="Disordered" evidence="1">
    <location>
        <begin position="834"/>
        <end position="937"/>
    </location>
</feature>
<feature type="compositionally biased region" description="Basic and acidic residues" evidence="1">
    <location>
        <begin position="185"/>
        <end position="213"/>
    </location>
</feature>
<feature type="region of interest" description="Disordered" evidence="1">
    <location>
        <begin position="428"/>
        <end position="458"/>
    </location>
</feature>
<dbReference type="GeneID" id="80914335"/>
<dbReference type="EMBL" id="JAPEUX010000008">
    <property type="protein sequence ID" value="KAJ4346872.1"/>
    <property type="molecule type" value="Genomic_DNA"/>
</dbReference>
<accession>A0A9W8XCV7</accession>
<feature type="compositionally biased region" description="Polar residues" evidence="1">
    <location>
        <begin position="273"/>
        <end position="284"/>
    </location>
</feature>
<feature type="region of interest" description="Disordered" evidence="1">
    <location>
        <begin position="23"/>
        <end position="52"/>
    </location>
</feature>
<feature type="compositionally biased region" description="Polar residues" evidence="1">
    <location>
        <begin position="214"/>
        <end position="228"/>
    </location>
</feature>
<evidence type="ECO:0000256" key="1">
    <source>
        <dbReference type="SAM" id="MobiDB-lite"/>
    </source>
</evidence>
<dbReference type="AlphaFoldDB" id="A0A9W8XCV7"/>
<dbReference type="OrthoDB" id="3796908at2759"/>
<feature type="region of interest" description="Disordered" evidence="1">
    <location>
        <begin position="61"/>
        <end position="80"/>
    </location>
</feature>
<dbReference type="RefSeq" id="XP_056066672.1">
    <property type="nucleotide sequence ID" value="XM_056219545.1"/>
</dbReference>
<feature type="compositionally biased region" description="Acidic residues" evidence="1">
    <location>
        <begin position="510"/>
        <end position="538"/>
    </location>
</feature>
<organism evidence="2 3">
    <name type="scientific">Didymosphaeria variabile</name>
    <dbReference type="NCBI Taxonomy" id="1932322"/>
    <lineage>
        <taxon>Eukaryota</taxon>
        <taxon>Fungi</taxon>
        <taxon>Dikarya</taxon>
        <taxon>Ascomycota</taxon>
        <taxon>Pezizomycotina</taxon>
        <taxon>Dothideomycetes</taxon>
        <taxon>Pleosporomycetidae</taxon>
        <taxon>Pleosporales</taxon>
        <taxon>Massarineae</taxon>
        <taxon>Didymosphaeriaceae</taxon>
        <taxon>Didymosphaeria</taxon>
    </lineage>
</organism>
<comment type="caution">
    <text evidence="2">The sequence shown here is derived from an EMBL/GenBank/DDBJ whole genome shotgun (WGS) entry which is preliminary data.</text>
</comment>
<feature type="compositionally biased region" description="Basic and acidic residues" evidence="1">
    <location>
        <begin position="158"/>
        <end position="176"/>
    </location>
</feature>
<feature type="compositionally biased region" description="Acidic residues" evidence="1">
    <location>
        <begin position="568"/>
        <end position="593"/>
    </location>
</feature>
<feature type="compositionally biased region" description="Basic residues" evidence="1">
    <location>
        <begin position="905"/>
        <end position="922"/>
    </location>
</feature>
<dbReference type="Proteomes" id="UP001140513">
    <property type="component" value="Unassembled WGS sequence"/>
</dbReference>
<keyword evidence="3" id="KW-1185">Reference proteome</keyword>
<feature type="compositionally biased region" description="Polar residues" evidence="1">
    <location>
        <begin position="603"/>
        <end position="615"/>
    </location>
</feature>